<protein>
    <submittedName>
        <fullName evidence="2">Uncharacterized protein</fullName>
    </submittedName>
</protein>
<name>A0AAD9DZ38_9TELE</name>
<feature type="compositionally biased region" description="Basic and acidic residues" evidence="1">
    <location>
        <begin position="47"/>
        <end position="68"/>
    </location>
</feature>
<keyword evidence="3" id="KW-1185">Reference proteome</keyword>
<evidence type="ECO:0000313" key="3">
    <source>
        <dbReference type="Proteomes" id="UP001239994"/>
    </source>
</evidence>
<evidence type="ECO:0000313" key="2">
    <source>
        <dbReference type="EMBL" id="KAK1800955.1"/>
    </source>
</evidence>
<dbReference type="EMBL" id="JAROKS010000009">
    <property type="protein sequence ID" value="KAK1800955.1"/>
    <property type="molecule type" value="Genomic_DNA"/>
</dbReference>
<sequence>MDSAGFYDPCMDYLEGCAVYGERGEYCDVGLRSEMGSDHEEDPLVEEVPHGDPSSKSDITASKDDEPPAPKALPKALPRVHRPEVSKLPWLTGREVASSSEEDTPLPKSFYIFGILI</sequence>
<dbReference type="AlphaFoldDB" id="A0AAD9DZ38"/>
<proteinExistence type="predicted"/>
<comment type="caution">
    <text evidence="2">The sequence shown here is derived from an EMBL/GenBank/DDBJ whole genome shotgun (WGS) entry which is preliminary data.</text>
</comment>
<reference evidence="2" key="1">
    <citation type="submission" date="2023-03" db="EMBL/GenBank/DDBJ databases">
        <title>Electrophorus voltai genome.</title>
        <authorList>
            <person name="Bian C."/>
        </authorList>
    </citation>
    <scope>NUCLEOTIDE SEQUENCE</scope>
    <source>
        <strain evidence="2">CB-2022</strain>
        <tissue evidence="2">Muscle</tissue>
    </source>
</reference>
<organism evidence="2 3">
    <name type="scientific">Electrophorus voltai</name>
    <dbReference type="NCBI Taxonomy" id="2609070"/>
    <lineage>
        <taxon>Eukaryota</taxon>
        <taxon>Metazoa</taxon>
        <taxon>Chordata</taxon>
        <taxon>Craniata</taxon>
        <taxon>Vertebrata</taxon>
        <taxon>Euteleostomi</taxon>
        <taxon>Actinopterygii</taxon>
        <taxon>Neopterygii</taxon>
        <taxon>Teleostei</taxon>
        <taxon>Ostariophysi</taxon>
        <taxon>Gymnotiformes</taxon>
        <taxon>Gymnotoidei</taxon>
        <taxon>Gymnotidae</taxon>
        <taxon>Electrophorus</taxon>
    </lineage>
</organism>
<evidence type="ECO:0000256" key="1">
    <source>
        <dbReference type="SAM" id="MobiDB-lite"/>
    </source>
</evidence>
<accession>A0AAD9DZ38</accession>
<dbReference type="Proteomes" id="UP001239994">
    <property type="component" value="Unassembled WGS sequence"/>
</dbReference>
<feature type="region of interest" description="Disordered" evidence="1">
    <location>
        <begin position="32"/>
        <end position="78"/>
    </location>
</feature>
<gene>
    <name evidence="2" type="ORF">P4O66_004716</name>
</gene>